<dbReference type="InterPro" id="IPR041677">
    <property type="entry name" value="DNA2/NAM7_AAA_11"/>
</dbReference>
<dbReference type="Pfam" id="PF20073">
    <property type="entry name" value="DUF6469"/>
    <property type="match status" value="1"/>
</dbReference>
<keyword evidence="4" id="KW-0067">ATP-binding</keyword>
<organism evidence="8">
    <name type="scientific">Fagus sylvatica</name>
    <name type="common">Beechnut</name>
    <dbReference type="NCBI Taxonomy" id="28930"/>
    <lineage>
        <taxon>Eukaryota</taxon>
        <taxon>Viridiplantae</taxon>
        <taxon>Streptophyta</taxon>
        <taxon>Embryophyta</taxon>
        <taxon>Tracheophyta</taxon>
        <taxon>Spermatophyta</taxon>
        <taxon>Magnoliopsida</taxon>
        <taxon>eudicotyledons</taxon>
        <taxon>Gunneridae</taxon>
        <taxon>Pentapetalae</taxon>
        <taxon>rosids</taxon>
        <taxon>fabids</taxon>
        <taxon>Fagales</taxon>
        <taxon>Fagaceae</taxon>
        <taxon>Fagus</taxon>
    </lineage>
</organism>
<dbReference type="GO" id="GO:0005524">
    <property type="term" value="F:ATP binding"/>
    <property type="evidence" value="ECO:0007669"/>
    <property type="project" value="UniProtKB-KW"/>
</dbReference>
<dbReference type="FunFam" id="3.40.50.300:FF:000326">
    <property type="entry name" value="P-loop containing nucleoside triphosphate hydrolase"/>
    <property type="match status" value="1"/>
</dbReference>
<dbReference type="InterPro" id="IPR039904">
    <property type="entry name" value="TRANK1"/>
</dbReference>
<sequence length="1992" mass="226049">MMMMEEEISNKKKPIPNDRGFTDIVLSWSLEQIENQDLFKDKVEKIPQSFESVQQYFNSYKYPLLEETRAQLYSSMEIISRAPFAEVISFDESKPYREKLYDLKVDNWRNRFSDRSKEPYKTLPGDIFVLADAKPEHVSDLQRIGRSWAFVAVTKIPEDDGEDNSISTSFKVKVLKDIEVDAGQKSLFVVFLVNTIPNRRIWSVLHMHGTLNIIKKVLCTSSLQIEENCDLCSSQSDESLDDKLSMSITSNLNESQTNAVLSCLRKMHCNHKLSVELIWGPPGTGKTKTIGTLLFTLLRMGCRTLTCAPTNVAIKEVASRVLKLVKESFETDIGVDALFCSFGDILLFGNKERLKVGSDMNMIYLDYRVQRLTECLGPLTGWRHCFSSMIDLLEDCVSQFHIFLENILMKEREQNNEKEIKEIDSREETDSSERECNSYKLHSVSMNPLDILVIDEAAQLKECESIIPLKLPGLRHAILFGDECQLPAMTESNISDEAGFGRSLFERLSSLGHSKHLLGYEKHYLPWPMYGPYSFINIRDGREEKDDVERSWRNMVEVAIVMKILLNLYKAWVGIGSKQNLSIGVISPYAAQVVAIQEKLGRKYDDFGGFAVKVKSVDGFQGGEEDIIIISTVRSNTRSSIGFISNLQRTNVALTRARHCLWILGNERTLVNSESVWETLVLDAKNRQCFFNADEDKDLAKAILDVKKEFEQFDDLLNGDSILFKSARWKVQFSDNFLKSFQKLKSVRTKKSVINLLLKLSSGWRPKKRSVDLACGSSSQILKQFKVEGLYIVCANDIVKDWSDIVKEFRYHQVLKIWDIVPVEDIEKLVKRLDSMFGKYTDDFINRCQEKYLEGDLEVPKSWSISSDIVRIKNPGNNENGSDLSGSASDGRTYVENAKVSESLMLMKFYSLSSVVVGHLLSDHNGGEFDLPFEVTDQELEIILFPRSTFVLGRSGTGKTTVLTMKLFRKEKLHHMATELLDGVKNNTLVQSQEKEVQETTIETNGAILRQLFVTVSPKLCYAVKHHVSHLKSFACGGNSSKGSSSIDMDDFDDASQFKDIPDSFVDVPAKSYPLVITFHKFLIMLDGTVGNSYFERFHEARKLSNGQICGSSVGLQTFIRLKEVNYERFSTSYWPRFNTRLTKKLDSSRVFTEIISHIKGGPQAVEAGDGKLSREDYVRLSDIRVSRLKGFVFSGDTAQTIAKGIDFRFQDIRSLFYKKFVLESKSSGHDGRKEKGIISDIFHLSQNFRTHDGVLKLSQSVIELLYRYFPQSTDILQPETSLIYGEAPILLESGNNENAIITIFGNSGNAGGNIVGFGAEQQLYVAVTRTRQRLWICENIEDLCRPMFDYWKKKCLVQVRQLDDSLAQAMQVASSPEEWRSRGIKLYHEHNFEVATMCFERAEDIYWQRRSKAAGLRANADHMRGSNPEKANVILREAAEIFEAIGKADSAAQCFSDLGEYEKAGCSVYECFGYELLRASGSRMEGEVVGSRSTGSDAMNLAADVYARGNFFSECLKEFLESCALHHHELKDNRSMMKFVKAFQSIDLMRKFLKSLNCLGELLLLEEESGNFLEAANIEKLRGEILHEADLLGKAGHFREASMLYLFYVLYNSLWTPGSKGWPLKAVYTEAGTFGKSQVLIENISLKGTLTYGQIGRIVVVLCGNMGSEFPQGALPDNISESPRELSILQKLHEALMDTYNANWRAATDYISPGCFLYLIERLIILASNLKGYFITLKSSFAEWFIYQEVDTNPNSTLMAEVQQVPVEIFKFVVDVVQQLLDNKKDTTEWIRRSYIAEQLPWEFNDVLRKRQKHNLNVNLLAKAFKKIHNPVVVVRLRKNCSQFLCPDAIFVDMTVKQCREDMLKVLFPETVKASQCETGTVEVEATNSYSVVLSSGSNDLDGCKLAPSNFASVADEELNNINGSKLQAWEIFEALKLLQHGKDPKSFLSNAQVMKVNVEKSIHLVTRVMNERLPNVIDGVENIMKTYWRN</sequence>
<dbReference type="InterPro" id="IPR045529">
    <property type="entry name" value="DUF6469"/>
</dbReference>
<accession>A0A2N9IGU9</accession>
<evidence type="ECO:0000259" key="6">
    <source>
        <dbReference type="Pfam" id="PF13087"/>
    </source>
</evidence>
<dbReference type="InterPro" id="IPR041679">
    <property type="entry name" value="DNA2/NAM7-like_C"/>
</dbReference>
<dbReference type="EMBL" id="OIVN01005569">
    <property type="protein sequence ID" value="SPD23131.1"/>
    <property type="molecule type" value="Genomic_DNA"/>
</dbReference>
<reference evidence="8" key="1">
    <citation type="submission" date="2018-02" db="EMBL/GenBank/DDBJ databases">
        <authorList>
            <person name="Cohen D.B."/>
            <person name="Kent A.D."/>
        </authorList>
    </citation>
    <scope>NUCLEOTIDE SEQUENCE</scope>
</reference>
<dbReference type="Pfam" id="PF13087">
    <property type="entry name" value="AAA_12"/>
    <property type="match status" value="1"/>
</dbReference>
<dbReference type="SUPFAM" id="SSF52540">
    <property type="entry name" value="P-loop containing nucleoside triphosphate hydrolases"/>
    <property type="match status" value="2"/>
</dbReference>
<dbReference type="CDD" id="cd18808">
    <property type="entry name" value="SF1_C_Upf1"/>
    <property type="match status" value="1"/>
</dbReference>
<dbReference type="GO" id="GO:0016787">
    <property type="term" value="F:hydrolase activity"/>
    <property type="evidence" value="ECO:0007669"/>
    <property type="project" value="UniProtKB-KW"/>
</dbReference>
<proteinExistence type="predicted"/>
<evidence type="ECO:0000259" key="5">
    <source>
        <dbReference type="Pfam" id="PF13086"/>
    </source>
</evidence>
<evidence type="ECO:0000313" key="8">
    <source>
        <dbReference type="EMBL" id="SPD23131.1"/>
    </source>
</evidence>
<feature type="domain" description="DNA2/NAM7 helicase-like C-terminal" evidence="6">
    <location>
        <begin position="530"/>
        <end position="667"/>
    </location>
</feature>
<dbReference type="InterPro" id="IPR027417">
    <property type="entry name" value="P-loop_NTPase"/>
</dbReference>
<evidence type="ECO:0000259" key="7">
    <source>
        <dbReference type="Pfam" id="PF20073"/>
    </source>
</evidence>
<evidence type="ECO:0000256" key="1">
    <source>
        <dbReference type="ARBA" id="ARBA00022741"/>
    </source>
</evidence>
<gene>
    <name evidence="8" type="ORF">FSB_LOCUS51013</name>
</gene>
<dbReference type="Gene3D" id="3.40.50.300">
    <property type="entry name" value="P-loop containing nucleotide triphosphate hydrolases"/>
    <property type="match status" value="2"/>
</dbReference>
<dbReference type="GO" id="GO:0004386">
    <property type="term" value="F:helicase activity"/>
    <property type="evidence" value="ECO:0007669"/>
    <property type="project" value="UniProtKB-KW"/>
</dbReference>
<dbReference type="Pfam" id="PF13086">
    <property type="entry name" value="AAA_11"/>
    <property type="match status" value="2"/>
</dbReference>
<evidence type="ECO:0008006" key="9">
    <source>
        <dbReference type="Google" id="ProtNLM"/>
    </source>
</evidence>
<evidence type="ECO:0000256" key="3">
    <source>
        <dbReference type="ARBA" id="ARBA00022806"/>
    </source>
</evidence>
<evidence type="ECO:0000256" key="2">
    <source>
        <dbReference type="ARBA" id="ARBA00022801"/>
    </source>
</evidence>
<feature type="domain" description="DNA2/NAM7 helicase helicase" evidence="5">
    <location>
        <begin position="251"/>
        <end position="435"/>
    </location>
</feature>
<feature type="domain" description="DNA2/NAM7 helicase helicase" evidence="5">
    <location>
        <begin position="439"/>
        <end position="492"/>
    </location>
</feature>
<keyword evidence="3" id="KW-0347">Helicase</keyword>
<evidence type="ECO:0000256" key="4">
    <source>
        <dbReference type="ARBA" id="ARBA00022840"/>
    </source>
</evidence>
<name>A0A2N9IGU9_FAGSY</name>
<feature type="domain" description="DUF6469" evidence="7">
    <location>
        <begin position="83"/>
        <end position="210"/>
    </location>
</feature>
<protein>
    <recommendedName>
        <fullName evidence="9">UvrD-like helicase ATP-binding domain-containing protein</fullName>
    </recommendedName>
</protein>
<keyword evidence="2" id="KW-0378">Hydrolase</keyword>
<dbReference type="PANTHER" id="PTHR21529:SF4">
    <property type="entry name" value="TPR AND ANKYRIN REPEAT-CONTAINING PROTEIN 1"/>
    <property type="match status" value="1"/>
</dbReference>
<dbReference type="InterPro" id="IPR047187">
    <property type="entry name" value="SF1_C_Upf1"/>
</dbReference>
<dbReference type="GO" id="GO:0005694">
    <property type="term" value="C:chromosome"/>
    <property type="evidence" value="ECO:0007669"/>
    <property type="project" value="UniProtKB-ARBA"/>
</dbReference>
<keyword evidence="1" id="KW-0547">Nucleotide-binding</keyword>
<dbReference type="PANTHER" id="PTHR21529">
    <property type="entry name" value="MAMMARY TURMOR VIRUS RECEPTOR HOMOLOG 1, 2 MTVR1, 2"/>
    <property type="match status" value="1"/>
</dbReference>